<dbReference type="Proteomes" id="UP000805193">
    <property type="component" value="Unassembled WGS sequence"/>
</dbReference>
<evidence type="ECO:0000313" key="2">
    <source>
        <dbReference type="Proteomes" id="UP000805193"/>
    </source>
</evidence>
<evidence type="ECO:0000313" key="1">
    <source>
        <dbReference type="EMBL" id="KAG0413480.1"/>
    </source>
</evidence>
<accession>A0AC60P2A3</accession>
<reference evidence="1 2" key="1">
    <citation type="journal article" date="2020" name="Cell">
        <title>Large-Scale Comparative Analyses of Tick Genomes Elucidate Their Genetic Diversity and Vector Capacities.</title>
        <authorList>
            <consortium name="Tick Genome and Microbiome Consortium (TIGMIC)"/>
            <person name="Jia N."/>
            <person name="Wang J."/>
            <person name="Shi W."/>
            <person name="Du L."/>
            <person name="Sun Y."/>
            <person name="Zhan W."/>
            <person name="Jiang J.F."/>
            <person name="Wang Q."/>
            <person name="Zhang B."/>
            <person name="Ji P."/>
            <person name="Bell-Sakyi L."/>
            <person name="Cui X.M."/>
            <person name="Yuan T.T."/>
            <person name="Jiang B.G."/>
            <person name="Yang W.F."/>
            <person name="Lam T.T."/>
            <person name="Chang Q.C."/>
            <person name="Ding S.J."/>
            <person name="Wang X.J."/>
            <person name="Zhu J.G."/>
            <person name="Ruan X.D."/>
            <person name="Zhao L."/>
            <person name="Wei J.T."/>
            <person name="Ye R.Z."/>
            <person name="Que T.C."/>
            <person name="Du C.H."/>
            <person name="Zhou Y.H."/>
            <person name="Cheng J.X."/>
            <person name="Dai P.F."/>
            <person name="Guo W.B."/>
            <person name="Han X.H."/>
            <person name="Huang E.J."/>
            <person name="Li L.F."/>
            <person name="Wei W."/>
            <person name="Gao Y.C."/>
            <person name="Liu J.Z."/>
            <person name="Shao H.Z."/>
            <person name="Wang X."/>
            <person name="Wang C.C."/>
            <person name="Yang T.C."/>
            <person name="Huo Q.B."/>
            <person name="Li W."/>
            <person name="Chen H.Y."/>
            <person name="Chen S.E."/>
            <person name="Zhou L.G."/>
            <person name="Ni X.B."/>
            <person name="Tian J.H."/>
            <person name="Sheng Y."/>
            <person name="Liu T."/>
            <person name="Pan Y.S."/>
            <person name="Xia L.Y."/>
            <person name="Li J."/>
            <person name="Zhao F."/>
            <person name="Cao W.C."/>
        </authorList>
    </citation>
    <scope>NUCLEOTIDE SEQUENCE [LARGE SCALE GENOMIC DNA]</scope>
    <source>
        <strain evidence="1">Iper-2018</strain>
    </source>
</reference>
<sequence length="229" mass="26038">MKKNWNKNRGGTLLGVDAKSRLSGSMAISLASNLFREQRPSQSVGQDHEASFFVRSEELEVVLQKVVDDGVGLELPSRFALLLCSTTNYQTVHPLINLIAIECCRARQYSYAIRHGCFPREVVALFNGAQPSTGHAKRICRILRSESWKQVGRYRDVLRIKCHTPSVKESSAERNYKLHLRTAAQYTEVFWQQTRMTLAKNTRRNEGGQQEVTVLEDVTLPKQIKDCLD</sequence>
<keyword evidence="2" id="KW-1185">Reference proteome</keyword>
<comment type="caution">
    <text evidence="1">The sequence shown here is derived from an EMBL/GenBank/DDBJ whole genome shotgun (WGS) entry which is preliminary data.</text>
</comment>
<gene>
    <name evidence="1" type="ORF">HPB47_009358</name>
</gene>
<proteinExistence type="predicted"/>
<organism evidence="1 2">
    <name type="scientific">Ixodes persulcatus</name>
    <name type="common">Taiga tick</name>
    <dbReference type="NCBI Taxonomy" id="34615"/>
    <lineage>
        <taxon>Eukaryota</taxon>
        <taxon>Metazoa</taxon>
        <taxon>Ecdysozoa</taxon>
        <taxon>Arthropoda</taxon>
        <taxon>Chelicerata</taxon>
        <taxon>Arachnida</taxon>
        <taxon>Acari</taxon>
        <taxon>Parasitiformes</taxon>
        <taxon>Ixodida</taxon>
        <taxon>Ixodoidea</taxon>
        <taxon>Ixodidae</taxon>
        <taxon>Ixodinae</taxon>
        <taxon>Ixodes</taxon>
    </lineage>
</organism>
<protein>
    <submittedName>
        <fullName evidence="1">Uncharacterized protein</fullName>
    </submittedName>
</protein>
<dbReference type="EMBL" id="JABSTQ010011253">
    <property type="protein sequence ID" value="KAG0413480.1"/>
    <property type="molecule type" value="Genomic_DNA"/>
</dbReference>
<name>A0AC60P2A3_IXOPE</name>